<keyword evidence="2" id="KW-1185">Reference proteome</keyword>
<sequence length="84" mass="9309">MVVQAGASEAGRERAAETAEVIFVAILACHTPAFDTNNAALPECQLTRDSNTSFERFANAIGFWKAHSSRYAHFSVSQNRFRFI</sequence>
<protein>
    <submittedName>
        <fullName evidence="1">Uncharacterized protein</fullName>
    </submittedName>
</protein>
<comment type="caution">
    <text evidence="1">The sequence shown here is derived from an EMBL/GenBank/DDBJ whole genome shotgun (WGS) entry which is preliminary data.</text>
</comment>
<dbReference type="STRING" id="28092.WM40_11600"/>
<reference evidence="1 2" key="1">
    <citation type="submission" date="2015-03" db="EMBL/GenBank/DDBJ databases">
        <title>Draft Genome Sequence of Burkholderia andropogonis type strain ICMP2807, isolated from Sorghum bicolor.</title>
        <authorList>
            <person name="Lopes-Santos L."/>
            <person name="Castro D.B."/>
            <person name="Ottoboni L.M."/>
            <person name="Park D."/>
            <person name="Weirc B.S."/>
            <person name="Destefano S.A."/>
        </authorList>
    </citation>
    <scope>NUCLEOTIDE SEQUENCE [LARGE SCALE GENOMIC DNA]</scope>
    <source>
        <strain evidence="1 2">ICMP2807</strain>
    </source>
</reference>
<evidence type="ECO:0000313" key="2">
    <source>
        <dbReference type="Proteomes" id="UP000033618"/>
    </source>
</evidence>
<proteinExistence type="predicted"/>
<evidence type="ECO:0000313" key="1">
    <source>
        <dbReference type="EMBL" id="KKB63389.1"/>
    </source>
</evidence>
<dbReference type="AlphaFoldDB" id="A0A0F5K0H8"/>
<dbReference type="Proteomes" id="UP000033618">
    <property type="component" value="Unassembled WGS sequence"/>
</dbReference>
<dbReference type="PATRIC" id="fig|28092.6.peg.2719"/>
<name>A0A0F5K0H8_9BURK</name>
<dbReference type="EMBL" id="LAQU01000010">
    <property type="protein sequence ID" value="KKB63389.1"/>
    <property type="molecule type" value="Genomic_DNA"/>
</dbReference>
<organism evidence="1 2">
    <name type="scientific">Robbsia andropogonis</name>
    <dbReference type="NCBI Taxonomy" id="28092"/>
    <lineage>
        <taxon>Bacteria</taxon>
        <taxon>Pseudomonadati</taxon>
        <taxon>Pseudomonadota</taxon>
        <taxon>Betaproteobacteria</taxon>
        <taxon>Burkholderiales</taxon>
        <taxon>Burkholderiaceae</taxon>
        <taxon>Robbsia</taxon>
    </lineage>
</organism>
<accession>A0A0F5K0H8</accession>
<gene>
    <name evidence="1" type="ORF">WM40_11600</name>
</gene>